<dbReference type="NCBIfam" id="TIGR02937">
    <property type="entry name" value="sigma70-ECF"/>
    <property type="match status" value="1"/>
</dbReference>
<dbReference type="Pfam" id="PF07638">
    <property type="entry name" value="Sigma70_ECF"/>
    <property type="match status" value="1"/>
</dbReference>
<evidence type="ECO:0000256" key="3">
    <source>
        <dbReference type="ARBA" id="ARBA00023082"/>
    </source>
</evidence>
<dbReference type="Gene3D" id="1.10.1740.10">
    <property type="match status" value="1"/>
</dbReference>
<dbReference type="PANTHER" id="PTHR43133">
    <property type="entry name" value="RNA POLYMERASE ECF-TYPE SIGMA FACTO"/>
    <property type="match status" value="1"/>
</dbReference>
<dbReference type="GO" id="GO:0016987">
    <property type="term" value="F:sigma factor activity"/>
    <property type="evidence" value="ECO:0007669"/>
    <property type="project" value="UniProtKB-KW"/>
</dbReference>
<dbReference type="InterPro" id="IPR013324">
    <property type="entry name" value="RNA_pol_sigma_r3/r4-like"/>
</dbReference>
<dbReference type="SUPFAM" id="SSF88946">
    <property type="entry name" value="Sigma2 domain of RNA polymerase sigma factors"/>
    <property type="match status" value="1"/>
</dbReference>
<protein>
    <submittedName>
        <fullName evidence="6">Sigma-70 family RNA polymerase sigma factor</fullName>
    </submittedName>
</protein>
<name>A0A5C1A2S6_9BACT</name>
<dbReference type="InterPro" id="IPR014284">
    <property type="entry name" value="RNA_pol_sigma-70_dom"/>
</dbReference>
<evidence type="ECO:0000259" key="5">
    <source>
        <dbReference type="Pfam" id="PF07638"/>
    </source>
</evidence>
<dbReference type="EMBL" id="CP042425">
    <property type="protein sequence ID" value="QEL13429.1"/>
    <property type="molecule type" value="Genomic_DNA"/>
</dbReference>
<keyword evidence="7" id="KW-1185">Reference proteome</keyword>
<dbReference type="CDD" id="cd06171">
    <property type="entry name" value="Sigma70_r4"/>
    <property type="match status" value="1"/>
</dbReference>
<dbReference type="InterPro" id="IPR039425">
    <property type="entry name" value="RNA_pol_sigma-70-like"/>
</dbReference>
<evidence type="ECO:0000313" key="6">
    <source>
        <dbReference type="EMBL" id="QEL13429.1"/>
    </source>
</evidence>
<evidence type="ECO:0000256" key="2">
    <source>
        <dbReference type="ARBA" id="ARBA00023015"/>
    </source>
</evidence>
<evidence type="ECO:0000256" key="1">
    <source>
        <dbReference type="ARBA" id="ARBA00010641"/>
    </source>
</evidence>
<dbReference type="Proteomes" id="UP000324974">
    <property type="component" value="Chromosome"/>
</dbReference>
<dbReference type="KEGG" id="lrs:PX52LOC_00286"/>
<dbReference type="PANTHER" id="PTHR43133:SF39">
    <property type="entry name" value="SIMILAR TO RNA POLYMERASE SIGMA-E FACTOR"/>
    <property type="match status" value="1"/>
</dbReference>
<keyword evidence="2" id="KW-0805">Transcription regulation</keyword>
<dbReference type="AlphaFoldDB" id="A0A5C1A2S6"/>
<dbReference type="OrthoDB" id="283468at2"/>
<dbReference type="InterPro" id="IPR013325">
    <property type="entry name" value="RNA_pol_sigma_r2"/>
</dbReference>
<comment type="similarity">
    <text evidence="1">Belongs to the sigma-70 factor family. ECF subfamily.</text>
</comment>
<dbReference type="SUPFAM" id="SSF88659">
    <property type="entry name" value="Sigma3 and sigma4 domains of RNA polymerase sigma factors"/>
    <property type="match status" value="1"/>
</dbReference>
<keyword evidence="3" id="KW-0731">Sigma factor</keyword>
<proteinExistence type="inferred from homology"/>
<reference evidence="7" key="1">
    <citation type="submission" date="2019-08" db="EMBL/GenBank/DDBJ databases">
        <title>Limnoglobus roseus gen. nov., sp. nov., a novel freshwater planctomycete with a giant genome from the family Gemmataceae.</title>
        <authorList>
            <person name="Kulichevskaya I.S."/>
            <person name="Naumoff D.G."/>
            <person name="Miroshnikov K."/>
            <person name="Ivanova A."/>
            <person name="Philippov D.A."/>
            <person name="Hakobyan A."/>
            <person name="Rijpstra I.C."/>
            <person name="Sinninghe Damste J.S."/>
            <person name="Liesack W."/>
            <person name="Dedysh S.N."/>
        </authorList>
    </citation>
    <scope>NUCLEOTIDE SEQUENCE [LARGE SCALE GENOMIC DNA]</scope>
    <source>
        <strain evidence="7">PX52</strain>
    </source>
</reference>
<accession>A0A5C1A2S6</accession>
<keyword evidence="4" id="KW-0804">Transcription</keyword>
<feature type="domain" description="RNA polymerase sigma-70 ECF-like HTH" evidence="5">
    <location>
        <begin position="11"/>
        <end position="191"/>
    </location>
</feature>
<gene>
    <name evidence="6" type="ORF">PX52LOC_00286</name>
</gene>
<dbReference type="InterPro" id="IPR053812">
    <property type="entry name" value="HTH_Sigma70_ECF-like"/>
</dbReference>
<dbReference type="GO" id="GO:0006352">
    <property type="term" value="P:DNA-templated transcription initiation"/>
    <property type="evidence" value="ECO:0007669"/>
    <property type="project" value="InterPro"/>
</dbReference>
<sequence>MTPSDLSTGRMNRLLEEYRQGDERAINELLSAVMDRLFRLARKMMRSYPIVRRWEESDDILQNAVLRLTRALQQTTPQDTRAFYGLAAEQIRRELLDMARRYRSQRGAGFEQAPMPSTDSGSGVVARAVAPADGYLDRWAAFHEAVDALPDDEREVFSLVFYHGWTQPQIAGLLDMNERTIRRYWRAACVRLCERLDGEMPA</sequence>
<organism evidence="6 7">
    <name type="scientific">Limnoglobus roseus</name>
    <dbReference type="NCBI Taxonomy" id="2598579"/>
    <lineage>
        <taxon>Bacteria</taxon>
        <taxon>Pseudomonadati</taxon>
        <taxon>Planctomycetota</taxon>
        <taxon>Planctomycetia</taxon>
        <taxon>Gemmatales</taxon>
        <taxon>Gemmataceae</taxon>
        <taxon>Limnoglobus</taxon>
    </lineage>
</organism>
<dbReference type="InterPro" id="IPR036388">
    <property type="entry name" value="WH-like_DNA-bd_sf"/>
</dbReference>
<evidence type="ECO:0000313" key="7">
    <source>
        <dbReference type="Proteomes" id="UP000324974"/>
    </source>
</evidence>
<evidence type="ECO:0000256" key="4">
    <source>
        <dbReference type="ARBA" id="ARBA00023163"/>
    </source>
</evidence>
<dbReference type="Gene3D" id="1.10.10.10">
    <property type="entry name" value="Winged helix-like DNA-binding domain superfamily/Winged helix DNA-binding domain"/>
    <property type="match status" value="1"/>
</dbReference>